<protein>
    <submittedName>
        <fullName evidence="2">Uncharacterized protein</fullName>
    </submittedName>
</protein>
<name>A0A0C9SLR0_PAXIN</name>
<gene>
    <name evidence="2" type="ORF">PAXINDRAFT_21850</name>
</gene>
<dbReference type="EMBL" id="KN821451">
    <property type="protein sequence ID" value="KIJ04859.1"/>
    <property type="molecule type" value="Genomic_DNA"/>
</dbReference>
<evidence type="ECO:0000313" key="3">
    <source>
        <dbReference type="Proteomes" id="UP000053647"/>
    </source>
</evidence>
<feature type="compositionally biased region" description="Polar residues" evidence="1">
    <location>
        <begin position="1"/>
        <end position="13"/>
    </location>
</feature>
<dbReference type="HOGENOM" id="CLU_177176_0_0_1"/>
<reference evidence="2 3" key="1">
    <citation type="submission" date="2014-06" db="EMBL/GenBank/DDBJ databases">
        <authorList>
            <consortium name="DOE Joint Genome Institute"/>
            <person name="Kuo A."/>
            <person name="Kohler A."/>
            <person name="Nagy L.G."/>
            <person name="Floudas D."/>
            <person name="Copeland A."/>
            <person name="Barry K.W."/>
            <person name="Cichocki N."/>
            <person name="Veneault-Fourrey C."/>
            <person name="LaButti K."/>
            <person name="Lindquist E.A."/>
            <person name="Lipzen A."/>
            <person name="Lundell T."/>
            <person name="Morin E."/>
            <person name="Murat C."/>
            <person name="Sun H."/>
            <person name="Tunlid A."/>
            <person name="Henrissat B."/>
            <person name="Grigoriev I.V."/>
            <person name="Hibbett D.S."/>
            <person name="Martin F."/>
            <person name="Nordberg H.P."/>
            <person name="Cantor M.N."/>
            <person name="Hua S.X."/>
        </authorList>
    </citation>
    <scope>NUCLEOTIDE SEQUENCE [LARGE SCALE GENOMIC DNA]</scope>
    <source>
        <strain evidence="2 3">ATCC 200175</strain>
    </source>
</reference>
<feature type="compositionally biased region" description="Pro residues" evidence="1">
    <location>
        <begin position="16"/>
        <end position="30"/>
    </location>
</feature>
<reference evidence="3" key="2">
    <citation type="submission" date="2015-01" db="EMBL/GenBank/DDBJ databases">
        <title>Evolutionary Origins and Diversification of the Mycorrhizal Mutualists.</title>
        <authorList>
            <consortium name="DOE Joint Genome Institute"/>
            <consortium name="Mycorrhizal Genomics Consortium"/>
            <person name="Kohler A."/>
            <person name="Kuo A."/>
            <person name="Nagy L.G."/>
            <person name="Floudas D."/>
            <person name="Copeland A."/>
            <person name="Barry K.W."/>
            <person name="Cichocki N."/>
            <person name="Veneault-Fourrey C."/>
            <person name="LaButti K."/>
            <person name="Lindquist E.A."/>
            <person name="Lipzen A."/>
            <person name="Lundell T."/>
            <person name="Morin E."/>
            <person name="Murat C."/>
            <person name="Riley R."/>
            <person name="Ohm R."/>
            <person name="Sun H."/>
            <person name="Tunlid A."/>
            <person name="Henrissat B."/>
            <person name="Grigoriev I.V."/>
            <person name="Hibbett D.S."/>
            <person name="Martin F."/>
        </authorList>
    </citation>
    <scope>NUCLEOTIDE SEQUENCE [LARGE SCALE GENOMIC DNA]</scope>
    <source>
        <strain evidence="3">ATCC 200175</strain>
    </source>
</reference>
<accession>A0A0C9SLR0</accession>
<dbReference type="Proteomes" id="UP000053647">
    <property type="component" value="Unassembled WGS sequence"/>
</dbReference>
<evidence type="ECO:0000256" key="1">
    <source>
        <dbReference type="SAM" id="MobiDB-lite"/>
    </source>
</evidence>
<evidence type="ECO:0000313" key="2">
    <source>
        <dbReference type="EMBL" id="KIJ04859.1"/>
    </source>
</evidence>
<sequence>MSARTVSGLQATMQREPPPVPSAFQPPPLLSNPSSVESALTHVSLAAEPVHPYTTPALRPSGSVLVHPNTLTNGLALPGFRSPVNPFRVELIAPFFSILSSVLTT</sequence>
<dbReference type="AlphaFoldDB" id="A0A0C9SLR0"/>
<keyword evidence="3" id="KW-1185">Reference proteome</keyword>
<feature type="region of interest" description="Disordered" evidence="1">
    <location>
        <begin position="1"/>
        <end position="35"/>
    </location>
</feature>
<proteinExistence type="predicted"/>
<organism evidence="2 3">
    <name type="scientific">Paxillus involutus ATCC 200175</name>
    <dbReference type="NCBI Taxonomy" id="664439"/>
    <lineage>
        <taxon>Eukaryota</taxon>
        <taxon>Fungi</taxon>
        <taxon>Dikarya</taxon>
        <taxon>Basidiomycota</taxon>
        <taxon>Agaricomycotina</taxon>
        <taxon>Agaricomycetes</taxon>
        <taxon>Agaricomycetidae</taxon>
        <taxon>Boletales</taxon>
        <taxon>Paxilineae</taxon>
        <taxon>Paxillaceae</taxon>
        <taxon>Paxillus</taxon>
    </lineage>
</organism>